<comment type="similarity">
    <text evidence="2 12">Belongs to the HAK/KUP transporter (TC 2.A.72) family.</text>
</comment>
<accession>A0A2T0XJJ6</accession>
<keyword evidence="8 12" id="KW-0630">Potassium</keyword>
<keyword evidence="9 12" id="KW-1133">Transmembrane helix</keyword>
<dbReference type="InterPro" id="IPR003855">
    <property type="entry name" value="K+_transporter"/>
</dbReference>
<dbReference type="Pfam" id="PF02705">
    <property type="entry name" value="K_trans"/>
    <property type="match status" value="1"/>
</dbReference>
<organism evidence="15 16">
    <name type="scientific">Jezberella montanilacus</name>
    <dbReference type="NCBI Taxonomy" id="323426"/>
    <lineage>
        <taxon>Bacteria</taxon>
        <taxon>Pseudomonadati</taxon>
        <taxon>Pseudomonadota</taxon>
        <taxon>Betaproteobacteria</taxon>
        <taxon>Burkholderiales</taxon>
        <taxon>Alcaligenaceae</taxon>
        <taxon>Jezberella</taxon>
    </lineage>
</organism>
<evidence type="ECO:0000256" key="9">
    <source>
        <dbReference type="ARBA" id="ARBA00022989"/>
    </source>
</evidence>
<evidence type="ECO:0000256" key="2">
    <source>
        <dbReference type="ARBA" id="ARBA00007019"/>
    </source>
</evidence>
<keyword evidence="3 12" id="KW-0813">Transport</keyword>
<feature type="transmembrane region" description="Helical" evidence="12">
    <location>
        <begin position="12"/>
        <end position="30"/>
    </location>
</feature>
<proteinExistence type="inferred from homology"/>
<dbReference type="GO" id="GO:0015079">
    <property type="term" value="F:potassium ion transmembrane transporter activity"/>
    <property type="evidence" value="ECO:0007669"/>
    <property type="project" value="UniProtKB-UniRule"/>
</dbReference>
<feature type="transmembrane region" description="Helical" evidence="12">
    <location>
        <begin position="140"/>
        <end position="162"/>
    </location>
</feature>
<keyword evidence="16" id="KW-1185">Reference proteome</keyword>
<feature type="transmembrane region" description="Helical" evidence="12">
    <location>
        <begin position="348"/>
        <end position="366"/>
    </location>
</feature>
<feature type="transmembrane region" description="Helical" evidence="12">
    <location>
        <begin position="61"/>
        <end position="81"/>
    </location>
</feature>
<feature type="transmembrane region" description="Helical" evidence="12">
    <location>
        <begin position="207"/>
        <end position="231"/>
    </location>
</feature>
<evidence type="ECO:0000259" key="13">
    <source>
        <dbReference type="Pfam" id="PF02705"/>
    </source>
</evidence>
<keyword evidence="7 12" id="KW-0769">Symport</keyword>
<dbReference type="Proteomes" id="UP000238308">
    <property type="component" value="Unassembled WGS sequence"/>
</dbReference>
<dbReference type="Pfam" id="PF22776">
    <property type="entry name" value="K_trans_C"/>
    <property type="match status" value="1"/>
</dbReference>
<dbReference type="GO" id="GO:0015293">
    <property type="term" value="F:symporter activity"/>
    <property type="evidence" value="ECO:0007669"/>
    <property type="project" value="UniProtKB-UniRule"/>
</dbReference>
<evidence type="ECO:0000256" key="6">
    <source>
        <dbReference type="ARBA" id="ARBA00022692"/>
    </source>
</evidence>
<dbReference type="PANTHER" id="PTHR30540">
    <property type="entry name" value="OSMOTIC STRESS POTASSIUM TRANSPORTER"/>
    <property type="match status" value="1"/>
</dbReference>
<evidence type="ECO:0000256" key="5">
    <source>
        <dbReference type="ARBA" id="ARBA00022538"/>
    </source>
</evidence>
<keyword evidence="4 12" id="KW-1003">Cell membrane</keyword>
<dbReference type="EMBL" id="PVTV01000011">
    <property type="protein sequence ID" value="PRY99118.1"/>
    <property type="molecule type" value="Genomic_DNA"/>
</dbReference>
<feature type="transmembrane region" description="Helical" evidence="12">
    <location>
        <begin position="252"/>
        <end position="271"/>
    </location>
</feature>
<feature type="transmembrane region" description="Helical" evidence="12">
    <location>
        <begin position="102"/>
        <end position="120"/>
    </location>
</feature>
<evidence type="ECO:0000313" key="15">
    <source>
        <dbReference type="EMBL" id="PRY99118.1"/>
    </source>
</evidence>
<evidence type="ECO:0000313" key="16">
    <source>
        <dbReference type="Proteomes" id="UP000238308"/>
    </source>
</evidence>
<dbReference type="OrthoDB" id="9805577at2"/>
<feature type="transmembrane region" description="Helical" evidence="12">
    <location>
        <begin position="402"/>
        <end position="424"/>
    </location>
</feature>
<evidence type="ECO:0000256" key="10">
    <source>
        <dbReference type="ARBA" id="ARBA00023065"/>
    </source>
</evidence>
<feature type="domain" description="K+ potassium transporter integral membrane" evidence="13">
    <location>
        <begin position="21"/>
        <end position="469"/>
    </location>
</feature>
<evidence type="ECO:0000256" key="3">
    <source>
        <dbReference type="ARBA" id="ARBA00022448"/>
    </source>
</evidence>
<comment type="caution">
    <text evidence="15">The sequence shown here is derived from an EMBL/GenBank/DDBJ whole genome shotgun (WGS) entry which is preliminary data.</text>
</comment>
<feature type="transmembrane region" description="Helical" evidence="12">
    <location>
        <begin position="372"/>
        <end position="393"/>
    </location>
</feature>
<evidence type="ECO:0000259" key="14">
    <source>
        <dbReference type="Pfam" id="PF22776"/>
    </source>
</evidence>
<comment type="catalytic activity">
    <reaction evidence="12">
        <text>K(+)(in) + H(+)(in) = K(+)(out) + H(+)(out)</text>
        <dbReference type="Rhea" id="RHEA:28490"/>
        <dbReference type="ChEBI" id="CHEBI:15378"/>
        <dbReference type="ChEBI" id="CHEBI:29103"/>
    </reaction>
</comment>
<evidence type="ECO:0000256" key="7">
    <source>
        <dbReference type="ARBA" id="ARBA00022847"/>
    </source>
</evidence>
<keyword evidence="10 12" id="KW-0406">Ion transport</keyword>
<dbReference type="HAMAP" id="MF_01522">
    <property type="entry name" value="Kup"/>
    <property type="match status" value="1"/>
</dbReference>
<feature type="domain" description="K+ potassium transporter C-terminal" evidence="14">
    <location>
        <begin position="482"/>
        <end position="631"/>
    </location>
</feature>
<dbReference type="InterPro" id="IPR053952">
    <property type="entry name" value="K_trans_C"/>
</dbReference>
<protein>
    <recommendedName>
        <fullName evidence="12">Probable potassium transport system protein Kup</fullName>
    </recommendedName>
</protein>
<keyword evidence="6 12" id="KW-0812">Transmembrane</keyword>
<dbReference type="InterPro" id="IPR023051">
    <property type="entry name" value="Kup"/>
</dbReference>
<dbReference type="GO" id="GO:0005886">
    <property type="term" value="C:plasma membrane"/>
    <property type="evidence" value="ECO:0007669"/>
    <property type="project" value="UniProtKB-SubCell"/>
</dbReference>
<evidence type="ECO:0000256" key="11">
    <source>
        <dbReference type="ARBA" id="ARBA00023136"/>
    </source>
</evidence>
<dbReference type="PANTHER" id="PTHR30540:SF79">
    <property type="entry name" value="LOW AFFINITY POTASSIUM TRANSPORT SYSTEM PROTEIN KUP"/>
    <property type="match status" value="1"/>
</dbReference>
<comment type="subcellular location">
    <subcellularLocation>
        <location evidence="12">Cell membrane</location>
        <topology evidence="12">Multi-pass membrane protein</topology>
    </subcellularLocation>
    <subcellularLocation>
        <location evidence="1">Membrane</location>
        <topology evidence="1">Multi-pass membrane protein</topology>
    </subcellularLocation>
</comment>
<feature type="transmembrane region" description="Helical" evidence="12">
    <location>
        <begin position="283"/>
        <end position="306"/>
    </location>
</feature>
<evidence type="ECO:0000256" key="12">
    <source>
        <dbReference type="HAMAP-Rule" id="MF_01522"/>
    </source>
</evidence>
<keyword evidence="11 12" id="KW-0472">Membrane</keyword>
<feature type="transmembrane region" description="Helical" evidence="12">
    <location>
        <begin position="430"/>
        <end position="447"/>
    </location>
</feature>
<reference evidence="15 16" key="1">
    <citation type="submission" date="2018-03" db="EMBL/GenBank/DDBJ databases">
        <title>Genomic Encyclopedia of Type Strains, Phase III (KMG-III): the genomes of soil and plant-associated and newly described type strains.</title>
        <authorList>
            <person name="Whitman W."/>
        </authorList>
    </citation>
    <scope>NUCLEOTIDE SEQUENCE [LARGE SCALE GENOMIC DNA]</scope>
    <source>
        <strain evidence="15 16">MWH-P2sevCIIIb</strain>
    </source>
</reference>
<gene>
    <name evidence="12" type="primary">kup</name>
    <name evidence="15" type="ORF">BCM14_0557</name>
</gene>
<evidence type="ECO:0000256" key="1">
    <source>
        <dbReference type="ARBA" id="ARBA00004141"/>
    </source>
</evidence>
<keyword evidence="5 12" id="KW-0633">Potassium transport</keyword>
<evidence type="ECO:0000256" key="8">
    <source>
        <dbReference type="ARBA" id="ARBA00022958"/>
    </source>
</evidence>
<name>A0A2T0XJJ6_9BURK</name>
<comment type="function">
    <text evidence="12">Transport of potassium into the cell. Likely operates as a K(+):H(+) symporter.</text>
</comment>
<dbReference type="AlphaFoldDB" id="A0A2T0XJJ6"/>
<sequence>MSSDKSSSGNSGASTPASALIVGAIGVVYGDIGTSPLYTLKQCLEGYEHFSQEQVFGTLSLLFWMLMVVVSIKYVLFILRADNKGEGGTMALMGLAVRGRPAWQKALLIALGTFGTALFYGDSMITPAISVLSAVEGISLISHSFEQWVIPICLVIIIALFVIQSRGTAVVGKLFGPVMVVWFLVLGAMGIWQIAQTPEILKALNPVYAFNIIQAAPYRTFVLLGSVVLALTGAEALYADMGHFGRGAIRKAWFALVLPALTLCYFGQGALLLRNPAAIENPFYLMAPAAGLIPLVIFASIATVIASQAVISGAFSVTRQAVQLGFWPRMDVQHTSEREEGQIYLPRVNWFLCLAVIALVLIFQKSDNLANAYGLAVTGTMLVTTILAFEVLLRNISRLQKILMFSCLSVLIAVDALLFASNSLKFIEGGWLPLLVGVVVFCFMMTWRNGRALLAEIQLRDRQPLGEFMVMLENHPPARVDGTAIFLSEAIGVVPPAFLHNLKHNKVLHQQNLFMHIKVADTPFVQIENKFKFNPLSASSWEATVTYGFKEEPDVPHALEQLGQLHTEVNLEPMRTSYFLSRETLVVIKKFSFISVRNRLFSLMMRNATRSTRFFRIPPNRVVEMGTQIEI</sequence>
<evidence type="ECO:0000256" key="4">
    <source>
        <dbReference type="ARBA" id="ARBA00022475"/>
    </source>
</evidence>
<dbReference type="RefSeq" id="WP_106226459.1">
    <property type="nucleotide sequence ID" value="NZ_PVTV01000011.1"/>
</dbReference>
<feature type="transmembrane region" description="Helical" evidence="12">
    <location>
        <begin position="174"/>
        <end position="195"/>
    </location>
</feature>
<dbReference type="InterPro" id="IPR053951">
    <property type="entry name" value="K_trans_N"/>
</dbReference>